<reference evidence="2 3" key="1">
    <citation type="journal article" date="2016" name="Nat. Commun.">
        <title>Thousands of microbial genomes shed light on interconnected biogeochemical processes in an aquifer system.</title>
        <authorList>
            <person name="Anantharaman K."/>
            <person name="Brown C.T."/>
            <person name="Hug L.A."/>
            <person name="Sharon I."/>
            <person name="Castelle C.J."/>
            <person name="Probst A.J."/>
            <person name="Thomas B.C."/>
            <person name="Singh A."/>
            <person name="Wilkins M.J."/>
            <person name="Karaoz U."/>
            <person name="Brodie E.L."/>
            <person name="Williams K.H."/>
            <person name="Hubbard S.S."/>
            <person name="Banfield J.F."/>
        </authorList>
    </citation>
    <scope>NUCLEOTIDE SEQUENCE [LARGE SCALE GENOMIC DNA]</scope>
</reference>
<name>A0A1G1ZBP0_9BACT</name>
<feature type="transmembrane region" description="Helical" evidence="1">
    <location>
        <begin position="74"/>
        <end position="92"/>
    </location>
</feature>
<dbReference type="Pfam" id="PF09997">
    <property type="entry name" value="DUF2238"/>
    <property type="match status" value="1"/>
</dbReference>
<keyword evidence="1" id="KW-1133">Transmembrane helix</keyword>
<dbReference type="AlphaFoldDB" id="A0A1G1ZBP0"/>
<keyword evidence="1" id="KW-0812">Transmembrane</keyword>
<evidence type="ECO:0000256" key="1">
    <source>
        <dbReference type="SAM" id="Phobius"/>
    </source>
</evidence>
<keyword evidence="1" id="KW-0472">Membrane</keyword>
<gene>
    <name evidence="2" type="ORF">A3I33_00225</name>
</gene>
<protein>
    <recommendedName>
        <fullName evidence="4">VanZ-like domain-containing protein</fullName>
    </recommendedName>
</protein>
<evidence type="ECO:0008006" key="4">
    <source>
        <dbReference type="Google" id="ProtNLM"/>
    </source>
</evidence>
<organism evidence="2 3">
    <name type="scientific">Candidatus Colwellbacteria bacterium RIFCSPLOWO2_02_FULL_45_11</name>
    <dbReference type="NCBI Taxonomy" id="1797692"/>
    <lineage>
        <taxon>Bacteria</taxon>
        <taxon>Candidatus Colwelliibacteriota</taxon>
    </lineage>
</organism>
<sequence>MEKEIEKENGVFKVAVPVGTALLAFHLIAVMNDWYRSIPLIDAIFHFGATVVFGLGVYWLILRFPGHLDLSKNLFVTLLAGASLAALGAVLWEFGEYIYDAVALALNTGAMPVQLSIADTMKDLMFNILGGLAVAIFARVHYHRRRK</sequence>
<dbReference type="Proteomes" id="UP000176544">
    <property type="component" value="Unassembled WGS sequence"/>
</dbReference>
<dbReference type="EMBL" id="MHJA01000017">
    <property type="protein sequence ID" value="OGY61047.1"/>
    <property type="molecule type" value="Genomic_DNA"/>
</dbReference>
<dbReference type="InterPro" id="IPR014509">
    <property type="entry name" value="YjdF-like"/>
</dbReference>
<feature type="transmembrane region" description="Helical" evidence="1">
    <location>
        <begin position="43"/>
        <end position="62"/>
    </location>
</feature>
<comment type="caution">
    <text evidence="2">The sequence shown here is derived from an EMBL/GenBank/DDBJ whole genome shotgun (WGS) entry which is preliminary data.</text>
</comment>
<evidence type="ECO:0000313" key="2">
    <source>
        <dbReference type="EMBL" id="OGY61047.1"/>
    </source>
</evidence>
<proteinExistence type="predicted"/>
<evidence type="ECO:0000313" key="3">
    <source>
        <dbReference type="Proteomes" id="UP000176544"/>
    </source>
</evidence>
<feature type="transmembrane region" description="Helical" evidence="1">
    <location>
        <begin position="12"/>
        <end position="31"/>
    </location>
</feature>
<accession>A0A1G1ZBP0</accession>
<dbReference type="STRING" id="1797692.A3I33_00225"/>
<feature type="transmembrane region" description="Helical" evidence="1">
    <location>
        <begin position="124"/>
        <end position="142"/>
    </location>
</feature>